<evidence type="ECO:0000313" key="2">
    <source>
        <dbReference type="Proteomes" id="UP000215914"/>
    </source>
</evidence>
<comment type="caution">
    <text evidence="1">The sequence shown here is derived from an EMBL/GenBank/DDBJ whole genome shotgun (WGS) entry which is preliminary data.</text>
</comment>
<name>A0A9K3NSS4_HELAN</name>
<sequence>MLSSSNGVTQFAWMTHTIGTTSLFTHERLLSTSPPCGAYIRRIFNNITGIYLSK</sequence>
<reference evidence="1" key="2">
    <citation type="submission" date="2020-06" db="EMBL/GenBank/DDBJ databases">
        <title>Helianthus annuus Genome sequencing and assembly Release 2.</title>
        <authorList>
            <person name="Gouzy J."/>
            <person name="Langlade N."/>
            <person name="Munos S."/>
        </authorList>
    </citation>
    <scope>NUCLEOTIDE SEQUENCE</scope>
    <source>
        <tissue evidence="1">Leaves</tissue>
    </source>
</reference>
<reference evidence="1" key="1">
    <citation type="journal article" date="2017" name="Nature">
        <title>The sunflower genome provides insights into oil metabolism, flowering and Asterid evolution.</title>
        <authorList>
            <person name="Badouin H."/>
            <person name="Gouzy J."/>
            <person name="Grassa C.J."/>
            <person name="Murat F."/>
            <person name="Staton S.E."/>
            <person name="Cottret L."/>
            <person name="Lelandais-Briere C."/>
            <person name="Owens G.L."/>
            <person name="Carrere S."/>
            <person name="Mayjonade B."/>
            <person name="Legrand L."/>
            <person name="Gill N."/>
            <person name="Kane N.C."/>
            <person name="Bowers J.E."/>
            <person name="Hubner S."/>
            <person name="Bellec A."/>
            <person name="Berard A."/>
            <person name="Berges H."/>
            <person name="Blanchet N."/>
            <person name="Boniface M.C."/>
            <person name="Brunel D."/>
            <person name="Catrice O."/>
            <person name="Chaidir N."/>
            <person name="Claudel C."/>
            <person name="Donnadieu C."/>
            <person name="Faraut T."/>
            <person name="Fievet G."/>
            <person name="Helmstetter N."/>
            <person name="King M."/>
            <person name="Knapp S.J."/>
            <person name="Lai Z."/>
            <person name="Le Paslier M.C."/>
            <person name="Lippi Y."/>
            <person name="Lorenzon L."/>
            <person name="Mandel J.R."/>
            <person name="Marage G."/>
            <person name="Marchand G."/>
            <person name="Marquand E."/>
            <person name="Bret-Mestries E."/>
            <person name="Morien E."/>
            <person name="Nambeesan S."/>
            <person name="Nguyen T."/>
            <person name="Pegot-Espagnet P."/>
            <person name="Pouilly N."/>
            <person name="Raftis F."/>
            <person name="Sallet E."/>
            <person name="Schiex T."/>
            <person name="Thomas J."/>
            <person name="Vandecasteele C."/>
            <person name="Vares D."/>
            <person name="Vear F."/>
            <person name="Vautrin S."/>
            <person name="Crespi M."/>
            <person name="Mangin B."/>
            <person name="Burke J.M."/>
            <person name="Salse J."/>
            <person name="Munos S."/>
            <person name="Vincourt P."/>
            <person name="Rieseberg L.H."/>
            <person name="Langlade N.B."/>
        </authorList>
    </citation>
    <scope>NUCLEOTIDE SEQUENCE</scope>
    <source>
        <tissue evidence="1">Leaves</tissue>
    </source>
</reference>
<proteinExistence type="predicted"/>
<dbReference type="EMBL" id="MNCJ02000319">
    <property type="protein sequence ID" value="KAF5811161.1"/>
    <property type="molecule type" value="Genomic_DNA"/>
</dbReference>
<keyword evidence="2" id="KW-1185">Reference proteome</keyword>
<organism evidence="1 2">
    <name type="scientific">Helianthus annuus</name>
    <name type="common">Common sunflower</name>
    <dbReference type="NCBI Taxonomy" id="4232"/>
    <lineage>
        <taxon>Eukaryota</taxon>
        <taxon>Viridiplantae</taxon>
        <taxon>Streptophyta</taxon>
        <taxon>Embryophyta</taxon>
        <taxon>Tracheophyta</taxon>
        <taxon>Spermatophyta</taxon>
        <taxon>Magnoliopsida</taxon>
        <taxon>eudicotyledons</taxon>
        <taxon>Gunneridae</taxon>
        <taxon>Pentapetalae</taxon>
        <taxon>asterids</taxon>
        <taxon>campanulids</taxon>
        <taxon>Asterales</taxon>
        <taxon>Asteraceae</taxon>
        <taxon>Asteroideae</taxon>
        <taxon>Heliantheae alliance</taxon>
        <taxon>Heliantheae</taxon>
        <taxon>Helianthus</taxon>
    </lineage>
</organism>
<dbReference type="Gramene" id="mRNA:HanXRQr2_Chr04g0178261">
    <property type="protein sequence ID" value="mRNA:HanXRQr2_Chr04g0178261"/>
    <property type="gene ID" value="HanXRQr2_Chr04g0178261"/>
</dbReference>
<accession>A0A9K3NSS4</accession>
<dbReference type="Proteomes" id="UP000215914">
    <property type="component" value="Unassembled WGS sequence"/>
</dbReference>
<gene>
    <name evidence="1" type="ORF">HanXRQr2_Chr04g0178261</name>
</gene>
<protein>
    <submittedName>
        <fullName evidence="1">Uncharacterized protein</fullName>
    </submittedName>
</protein>
<dbReference type="AlphaFoldDB" id="A0A9K3NSS4"/>
<evidence type="ECO:0000313" key="1">
    <source>
        <dbReference type="EMBL" id="KAF5811161.1"/>
    </source>
</evidence>